<dbReference type="Gene3D" id="3.40.50.2300">
    <property type="match status" value="1"/>
</dbReference>
<evidence type="ECO:0000256" key="6">
    <source>
        <dbReference type="PROSITE-ProRule" id="PRU00169"/>
    </source>
</evidence>
<evidence type="ECO:0000256" key="2">
    <source>
        <dbReference type="ARBA" id="ARBA00023012"/>
    </source>
</evidence>
<dbReference type="Pfam" id="PF00486">
    <property type="entry name" value="Trans_reg_C"/>
    <property type="match status" value="1"/>
</dbReference>
<dbReference type="SUPFAM" id="SSF52172">
    <property type="entry name" value="CheY-like"/>
    <property type="match status" value="1"/>
</dbReference>
<dbReference type="InterPro" id="IPR016032">
    <property type="entry name" value="Sig_transdc_resp-reg_C-effctor"/>
</dbReference>
<organism evidence="10 11">
    <name type="scientific">Acaryochloris thomasi RCC1774</name>
    <dbReference type="NCBI Taxonomy" id="1764569"/>
    <lineage>
        <taxon>Bacteria</taxon>
        <taxon>Bacillati</taxon>
        <taxon>Cyanobacteriota</taxon>
        <taxon>Cyanophyceae</taxon>
        <taxon>Acaryochloridales</taxon>
        <taxon>Acaryochloridaceae</taxon>
        <taxon>Acaryochloris</taxon>
        <taxon>Acaryochloris thomasi</taxon>
    </lineage>
</organism>
<keyword evidence="3" id="KW-0805">Transcription regulation</keyword>
<evidence type="ECO:0000259" key="9">
    <source>
        <dbReference type="PROSITE" id="PS51755"/>
    </source>
</evidence>
<dbReference type="GO" id="GO:0032993">
    <property type="term" value="C:protein-DNA complex"/>
    <property type="evidence" value="ECO:0007669"/>
    <property type="project" value="TreeGrafter"/>
</dbReference>
<dbReference type="SMART" id="SM00448">
    <property type="entry name" value="REC"/>
    <property type="match status" value="1"/>
</dbReference>
<dbReference type="GO" id="GO:0005829">
    <property type="term" value="C:cytosol"/>
    <property type="evidence" value="ECO:0007669"/>
    <property type="project" value="TreeGrafter"/>
</dbReference>
<dbReference type="InterPro" id="IPR039420">
    <property type="entry name" value="WalR-like"/>
</dbReference>
<evidence type="ECO:0000259" key="8">
    <source>
        <dbReference type="PROSITE" id="PS50110"/>
    </source>
</evidence>
<keyword evidence="5" id="KW-0804">Transcription</keyword>
<dbReference type="AlphaFoldDB" id="A0A2W1JL07"/>
<dbReference type="CDD" id="cd17574">
    <property type="entry name" value="REC_OmpR"/>
    <property type="match status" value="1"/>
</dbReference>
<dbReference type="GO" id="GO:0006355">
    <property type="term" value="P:regulation of DNA-templated transcription"/>
    <property type="evidence" value="ECO:0007669"/>
    <property type="project" value="InterPro"/>
</dbReference>
<feature type="domain" description="Response regulatory" evidence="8">
    <location>
        <begin position="20"/>
        <end position="144"/>
    </location>
</feature>
<comment type="caution">
    <text evidence="10">The sequence shown here is derived from an EMBL/GenBank/DDBJ whole genome shotgun (WGS) entry which is preliminary data.</text>
</comment>
<dbReference type="SMART" id="SM00862">
    <property type="entry name" value="Trans_reg_C"/>
    <property type="match status" value="1"/>
</dbReference>
<dbReference type="PROSITE" id="PS50110">
    <property type="entry name" value="RESPONSE_REGULATORY"/>
    <property type="match status" value="1"/>
</dbReference>
<evidence type="ECO:0000256" key="1">
    <source>
        <dbReference type="ARBA" id="ARBA00022553"/>
    </source>
</evidence>
<dbReference type="CDD" id="cd00383">
    <property type="entry name" value="trans_reg_C"/>
    <property type="match status" value="1"/>
</dbReference>
<dbReference type="RefSeq" id="WP_110985778.1">
    <property type="nucleotide sequence ID" value="NZ_CAWNWM010000004.1"/>
</dbReference>
<dbReference type="PANTHER" id="PTHR48111">
    <property type="entry name" value="REGULATOR OF RPOS"/>
    <property type="match status" value="1"/>
</dbReference>
<dbReference type="GO" id="GO:0000156">
    <property type="term" value="F:phosphorelay response regulator activity"/>
    <property type="evidence" value="ECO:0007669"/>
    <property type="project" value="TreeGrafter"/>
</dbReference>
<dbReference type="InterPro" id="IPR001789">
    <property type="entry name" value="Sig_transdc_resp-reg_receiver"/>
</dbReference>
<reference evidence="10 11" key="1">
    <citation type="journal article" date="2018" name="Sci. Rep.">
        <title>A novel species of the marine cyanobacterium Acaryochloris with a unique pigment content and lifestyle.</title>
        <authorList>
            <person name="Partensky F."/>
            <person name="Six C."/>
            <person name="Ratin M."/>
            <person name="Garczarek L."/>
            <person name="Vaulot D."/>
            <person name="Probert I."/>
            <person name="Calteau A."/>
            <person name="Gourvil P."/>
            <person name="Marie D."/>
            <person name="Grebert T."/>
            <person name="Bouchier C."/>
            <person name="Le Panse S."/>
            <person name="Gachenot M."/>
            <person name="Rodriguez F."/>
            <person name="Garrido J.L."/>
        </authorList>
    </citation>
    <scope>NUCLEOTIDE SEQUENCE [LARGE SCALE GENOMIC DNA]</scope>
    <source>
        <strain evidence="10 11">RCC1774</strain>
    </source>
</reference>
<feature type="DNA-binding region" description="OmpR/PhoB-type" evidence="7">
    <location>
        <begin position="155"/>
        <end position="253"/>
    </location>
</feature>
<dbReference type="Gene3D" id="6.10.250.690">
    <property type="match status" value="1"/>
</dbReference>
<dbReference type="EMBL" id="PQWO01000004">
    <property type="protein sequence ID" value="PZD73876.1"/>
    <property type="molecule type" value="Genomic_DNA"/>
</dbReference>
<dbReference type="Proteomes" id="UP000248857">
    <property type="component" value="Unassembled WGS sequence"/>
</dbReference>
<evidence type="ECO:0000256" key="4">
    <source>
        <dbReference type="ARBA" id="ARBA00023125"/>
    </source>
</evidence>
<keyword evidence="1 6" id="KW-0597">Phosphoprotein</keyword>
<evidence type="ECO:0000313" key="11">
    <source>
        <dbReference type="Proteomes" id="UP000248857"/>
    </source>
</evidence>
<dbReference type="PANTHER" id="PTHR48111:SF40">
    <property type="entry name" value="PHOSPHATE REGULON TRANSCRIPTIONAL REGULATORY PROTEIN PHOB"/>
    <property type="match status" value="1"/>
</dbReference>
<feature type="modified residue" description="4-aspartylphosphate" evidence="6">
    <location>
        <position position="79"/>
    </location>
</feature>
<gene>
    <name evidence="10" type="primary">sphR_2</name>
    <name evidence="10" type="ORF">C1752_01831</name>
</gene>
<dbReference type="GO" id="GO:0000976">
    <property type="term" value="F:transcription cis-regulatory region binding"/>
    <property type="evidence" value="ECO:0007669"/>
    <property type="project" value="TreeGrafter"/>
</dbReference>
<name>A0A2W1JL07_9CYAN</name>
<proteinExistence type="predicted"/>
<dbReference type="Pfam" id="PF00072">
    <property type="entry name" value="Response_reg"/>
    <property type="match status" value="1"/>
</dbReference>
<dbReference type="PROSITE" id="PS51755">
    <property type="entry name" value="OMPR_PHOB"/>
    <property type="match status" value="1"/>
</dbReference>
<evidence type="ECO:0000256" key="5">
    <source>
        <dbReference type="ARBA" id="ARBA00023163"/>
    </source>
</evidence>
<dbReference type="InterPro" id="IPR036388">
    <property type="entry name" value="WH-like_DNA-bd_sf"/>
</dbReference>
<evidence type="ECO:0000256" key="3">
    <source>
        <dbReference type="ARBA" id="ARBA00023015"/>
    </source>
</evidence>
<dbReference type="OrthoDB" id="508982at2"/>
<keyword evidence="2" id="KW-0902">Two-component regulatory system</keyword>
<keyword evidence="4 7" id="KW-0238">DNA-binding</keyword>
<dbReference type="InterPro" id="IPR011006">
    <property type="entry name" value="CheY-like_superfamily"/>
</dbReference>
<dbReference type="FunFam" id="3.40.50.2300:FF:000001">
    <property type="entry name" value="DNA-binding response regulator PhoB"/>
    <property type="match status" value="1"/>
</dbReference>
<dbReference type="SUPFAM" id="SSF46894">
    <property type="entry name" value="C-terminal effector domain of the bipartite response regulators"/>
    <property type="match status" value="1"/>
</dbReference>
<dbReference type="Gene3D" id="1.10.10.10">
    <property type="entry name" value="Winged helix-like DNA-binding domain superfamily/Winged helix DNA-binding domain"/>
    <property type="match status" value="1"/>
</dbReference>
<evidence type="ECO:0000256" key="7">
    <source>
        <dbReference type="PROSITE-ProRule" id="PRU01091"/>
    </source>
</evidence>
<dbReference type="FunFam" id="1.10.10.10:FF:000018">
    <property type="entry name" value="DNA-binding response regulator ResD"/>
    <property type="match status" value="1"/>
</dbReference>
<evidence type="ECO:0000313" key="10">
    <source>
        <dbReference type="EMBL" id="PZD73876.1"/>
    </source>
</evidence>
<feature type="domain" description="OmpR/PhoB-type" evidence="9">
    <location>
        <begin position="155"/>
        <end position="253"/>
    </location>
</feature>
<keyword evidence="11" id="KW-1185">Reference proteome</keyword>
<accession>A0A2W1JL07</accession>
<sequence>MLSTDSALQQLGSISATVDQILLVEDEENIRETIALALRSEGYRVSTAADGRSALEFLQSMQRRGHISETPGLDLIILDIMLPGINGLDLCRFLRREGSAIPVLMLSAKGTEADRVVGLEVGADDYLTKPFGMRELIARCRALLRRNRFNTQGQGAMLQVREICLYTEECRVTVRNQEVNLSPKEFRILELFMSYPRRVWPREQILEKIWGPDFIGDSKTVDVHIRWLREKIEEDPSKPDYLVTVRGFGYRFG</sequence>
<protein>
    <submittedName>
        <fullName evidence="10">Alkaline phosphatase synthesis transcriptional regulatory protein SphR</fullName>
    </submittedName>
</protein>
<dbReference type="InterPro" id="IPR001867">
    <property type="entry name" value="OmpR/PhoB-type_DNA-bd"/>
</dbReference>